<reference evidence="2" key="1">
    <citation type="submission" date="2020-05" db="EMBL/GenBank/DDBJ databases">
        <title>Mycena genomes resolve the evolution of fungal bioluminescence.</title>
        <authorList>
            <person name="Tsai I.J."/>
        </authorList>
    </citation>
    <scope>NUCLEOTIDE SEQUENCE</scope>
    <source>
        <strain evidence="2">160909Yilan</strain>
    </source>
</reference>
<evidence type="ECO:0000256" key="1">
    <source>
        <dbReference type="SAM" id="MobiDB-lite"/>
    </source>
</evidence>
<dbReference type="AlphaFoldDB" id="A0A8H7DHU0"/>
<name>A0A8H7DHU0_9AGAR</name>
<evidence type="ECO:0000313" key="2">
    <source>
        <dbReference type="EMBL" id="KAF7372778.1"/>
    </source>
</evidence>
<evidence type="ECO:0000313" key="3">
    <source>
        <dbReference type="Proteomes" id="UP000623467"/>
    </source>
</evidence>
<keyword evidence="3" id="KW-1185">Reference proteome</keyword>
<gene>
    <name evidence="2" type="ORF">MSAN_00483500</name>
</gene>
<comment type="caution">
    <text evidence="2">The sequence shown here is derived from an EMBL/GenBank/DDBJ whole genome shotgun (WGS) entry which is preliminary data.</text>
</comment>
<feature type="compositionally biased region" description="Basic and acidic residues" evidence="1">
    <location>
        <begin position="214"/>
        <end position="231"/>
    </location>
</feature>
<accession>A0A8H7DHU0</accession>
<organism evidence="2 3">
    <name type="scientific">Mycena sanguinolenta</name>
    <dbReference type="NCBI Taxonomy" id="230812"/>
    <lineage>
        <taxon>Eukaryota</taxon>
        <taxon>Fungi</taxon>
        <taxon>Dikarya</taxon>
        <taxon>Basidiomycota</taxon>
        <taxon>Agaricomycotina</taxon>
        <taxon>Agaricomycetes</taxon>
        <taxon>Agaricomycetidae</taxon>
        <taxon>Agaricales</taxon>
        <taxon>Marasmiineae</taxon>
        <taxon>Mycenaceae</taxon>
        <taxon>Mycena</taxon>
    </lineage>
</organism>
<dbReference type="EMBL" id="JACAZH010000003">
    <property type="protein sequence ID" value="KAF7372778.1"/>
    <property type="molecule type" value="Genomic_DNA"/>
</dbReference>
<proteinExistence type="predicted"/>
<protein>
    <submittedName>
        <fullName evidence="2">Uncharacterized protein</fullName>
    </submittedName>
</protein>
<feature type="region of interest" description="Disordered" evidence="1">
    <location>
        <begin position="212"/>
        <end position="231"/>
    </location>
</feature>
<dbReference type="Proteomes" id="UP000623467">
    <property type="component" value="Unassembled WGS sequence"/>
</dbReference>
<sequence length="231" mass="25234">MSPLHQPMPLSDNQRLSAARLLCLRRPPLPYILYPSISFPGCGSAFSDTDTSSPSHFMPVSPSTGNLLDLSTDTVTSSVPSHARLPNTGSLLVSSPLPRCVILTAPPSRACSVHNPQFILPLCALPLQLAINDSSSDCPRISSLSCCLHIALRHRIRCLSSHWTLILSSPSIYSHAYHSTLYLALDITRSRSSPRLILRSLSLSRRSSAVPHAMLREARPPTDNDTHKPFN</sequence>